<dbReference type="AlphaFoldDB" id="A0A1Y2L0R8"/>
<protein>
    <submittedName>
        <fullName evidence="2">Excisionase</fullName>
    </submittedName>
</protein>
<dbReference type="InterPro" id="IPR010093">
    <property type="entry name" value="SinI_DNA-bd"/>
</dbReference>
<name>A0A1Y2L0R8_9PROT</name>
<dbReference type="Proteomes" id="UP000193391">
    <property type="component" value="Unassembled WGS sequence"/>
</dbReference>
<accession>A0A1Y2L0R8</accession>
<proteinExistence type="predicted"/>
<evidence type="ECO:0000259" key="1">
    <source>
        <dbReference type="Pfam" id="PF12728"/>
    </source>
</evidence>
<evidence type="ECO:0000313" key="2">
    <source>
        <dbReference type="EMBL" id="OSQ38431.1"/>
    </source>
</evidence>
<dbReference type="NCBIfam" id="TIGR01764">
    <property type="entry name" value="excise"/>
    <property type="match status" value="1"/>
</dbReference>
<feature type="domain" description="Helix-turn-helix" evidence="1">
    <location>
        <begin position="85"/>
        <end position="133"/>
    </location>
</feature>
<gene>
    <name evidence="2" type="ORF">TMES_11405</name>
</gene>
<dbReference type="EMBL" id="JFKA01000004">
    <property type="protein sequence ID" value="OSQ38431.1"/>
    <property type="molecule type" value="Genomic_DNA"/>
</dbReference>
<dbReference type="GO" id="GO:0003677">
    <property type="term" value="F:DNA binding"/>
    <property type="evidence" value="ECO:0007669"/>
    <property type="project" value="InterPro"/>
</dbReference>
<dbReference type="OrthoDB" id="26212at2"/>
<dbReference type="InterPro" id="IPR041657">
    <property type="entry name" value="HTH_17"/>
</dbReference>
<keyword evidence="3" id="KW-1185">Reference proteome</keyword>
<reference evidence="2 3" key="1">
    <citation type="submission" date="2014-03" db="EMBL/GenBank/DDBJ databases">
        <title>The draft genome sequence of Thalassospira mesophila JCM 18969.</title>
        <authorList>
            <person name="Lai Q."/>
            <person name="Shao Z."/>
        </authorList>
    </citation>
    <scope>NUCLEOTIDE SEQUENCE [LARGE SCALE GENOMIC DNA]</scope>
    <source>
        <strain evidence="2 3">JCM 18969</strain>
    </source>
</reference>
<comment type="caution">
    <text evidence="2">The sequence shown here is derived from an EMBL/GenBank/DDBJ whole genome shotgun (WGS) entry which is preliminary data.</text>
</comment>
<organism evidence="2 3">
    <name type="scientific">Thalassospira mesophila</name>
    <dbReference type="NCBI Taxonomy" id="1293891"/>
    <lineage>
        <taxon>Bacteria</taxon>
        <taxon>Pseudomonadati</taxon>
        <taxon>Pseudomonadota</taxon>
        <taxon>Alphaproteobacteria</taxon>
        <taxon>Rhodospirillales</taxon>
        <taxon>Thalassospiraceae</taxon>
        <taxon>Thalassospira</taxon>
    </lineage>
</organism>
<dbReference type="STRING" id="1293891.TMES_11405"/>
<evidence type="ECO:0000313" key="3">
    <source>
        <dbReference type="Proteomes" id="UP000193391"/>
    </source>
</evidence>
<dbReference type="Pfam" id="PF12728">
    <property type="entry name" value="HTH_17"/>
    <property type="match status" value="1"/>
</dbReference>
<sequence>MSALKMDDFGGRLPTQVESATADQLRQIIASQSKDGEATNLTVANAEGKSETITLSPALTTSLMQLLRLVSGRQGFQMVPLSADLTTQQAADLLNVSRPYLISLLERGEIKFIKVGRHRRVKAEDLFAYKAKRDDERENALTDLAALDSEFILEEE</sequence>
<dbReference type="RefSeq" id="WP_085582567.1">
    <property type="nucleotide sequence ID" value="NZ_JFKA01000004.1"/>
</dbReference>